<dbReference type="Gene3D" id="3.90.1170.40">
    <property type="entry name" value="Molybdopterin biosynthesis MoaE subunit"/>
    <property type="match status" value="1"/>
</dbReference>
<comment type="catalytic activity">
    <reaction evidence="11">
        <text>2 [molybdopterin-synthase sulfur-carrier protein]-C-terminal-Gly-aminoethanethioate + cyclic pyranopterin phosphate + H2O = molybdopterin + 2 [molybdopterin-synthase sulfur-carrier protein]-C-terminal Gly-Gly + 2 H(+)</text>
        <dbReference type="Rhea" id="RHEA:26333"/>
        <dbReference type="Rhea" id="RHEA-COMP:12202"/>
        <dbReference type="Rhea" id="RHEA-COMP:19907"/>
        <dbReference type="ChEBI" id="CHEBI:15377"/>
        <dbReference type="ChEBI" id="CHEBI:15378"/>
        <dbReference type="ChEBI" id="CHEBI:58698"/>
        <dbReference type="ChEBI" id="CHEBI:59648"/>
        <dbReference type="ChEBI" id="CHEBI:90778"/>
        <dbReference type="ChEBI" id="CHEBI:232372"/>
        <dbReference type="EC" id="2.8.1.12"/>
    </reaction>
</comment>
<organism evidence="12 13">
    <name type="scientific">Methyloprofundus sedimenti</name>
    <dbReference type="NCBI Taxonomy" id="1420851"/>
    <lineage>
        <taxon>Bacteria</taxon>
        <taxon>Pseudomonadati</taxon>
        <taxon>Pseudomonadota</taxon>
        <taxon>Gammaproteobacteria</taxon>
        <taxon>Methylococcales</taxon>
        <taxon>Methylococcaceae</taxon>
        <taxon>Methyloprofundus</taxon>
    </lineage>
</organism>
<evidence type="ECO:0000256" key="8">
    <source>
        <dbReference type="ARBA" id="ARBA00030407"/>
    </source>
</evidence>
<evidence type="ECO:0000256" key="4">
    <source>
        <dbReference type="ARBA" id="ARBA00013858"/>
    </source>
</evidence>
<dbReference type="InterPro" id="IPR036563">
    <property type="entry name" value="MoaE_sf"/>
</dbReference>
<evidence type="ECO:0000313" key="12">
    <source>
        <dbReference type="EMBL" id="OQK17220.1"/>
    </source>
</evidence>
<protein>
    <recommendedName>
        <fullName evidence="4">Molybdopterin synthase catalytic subunit</fullName>
        <ecNumber evidence="3">2.8.1.12</ecNumber>
    </recommendedName>
    <alternativeName>
        <fullName evidence="9">MPT synthase subunit 2</fullName>
    </alternativeName>
    <alternativeName>
        <fullName evidence="7">Molybdenum cofactor biosynthesis protein E</fullName>
    </alternativeName>
    <alternativeName>
        <fullName evidence="8">Molybdopterin-converting factor large subunit</fullName>
    </alternativeName>
    <alternativeName>
        <fullName evidence="10">Molybdopterin-converting factor subunit 2</fullName>
    </alternativeName>
</protein>
<dbReference type="PANTHER" id="PTHR23404">
    <property type="entry name" value="MOLYBDOPTERIN SYNTHASE RELATED"/>
    <property type="match status" value="1"/>
</dbReference>
<dbReference type="EC" id="2.8.1.12" evidence="3"/>
<name>A0A1V8M6K8_9GAMM</name>
<dbReference type="CDD" id="cd00756">
    <property type="entry name" value="MoaE"/>
    <property type="match status" value="1"/>
</dbReference>
<comment type="pathway">
    <text evidence="1">Cofactor biosynthesis; molybdopterin biosynthesis.</text>
</comment>
<dbReference type="GO" id="GO:0006777">
    <property type="term" value="P:Mo-molybdopterin cofactor biosynthetic process"/>
    <property type="evidence" value="ECO:0007669"/>
    <property type="project" value="UniProtKB-KW"/>
</dbReference>
<dbReference type="UniPathway" id="UPA00344"/>
<dbReference type="SUPFAM" id="SSF54690">
    <property type="entry name" value="Molybdopterin synthase subunit MoaE"/>
    <property type="match status" value="1"/>
</dbReference>
<evidence type="ECO:0000256" key="11">
    <source>
        <dbReference type="ARBA" id="ARBA00049878"/>
    </source>
</evidence>
<evidence type="ECO:0000313" key="13">
    <source>
        <dbReference type="Proteomes" id="UP000191980"/>
    </source>
</evidence>
<comment type="similarity">
    <text evidence="2">Belongs to the MoaE family.</text>
</comment>
<evidence type="ECO:0000256" key="10">
    <source>
        <dbReference type="ARBA" id="ARBA00032474"/>
    </source>
</evidence>
<evidence type="ECO:0000256" key="3">
    <source>
        <dbReference type="ARBA" id="ARBA00011950"/>
    </source>
</evidence>
<dbReference type="STRING" id="1420851.AU255_04830"/>
<evidence type="ECO:0000256" key="1">
    <source>
        <dbReference type="ARBA" id="ARBA00005046"/>
    </source>
</evidence>
<comment type="subunit">
    <text evidence="6">Heterotetramer of 2 MoaD subunits and 2 MoaE subunits. Also stable as homodimer. The enzyme changes between these two forms during catalysis.</text>
</comment>
<dbReference type="AlphaFoldDB" id="A0A1V8M6K8"/>
<proteinExistence type="inferred from homology"/>
<evidence type="ECO:0000256" key="7">
    <source>
        <dbReference type="ARBA" id="ARBA00029745"/>
    </source>
</evidence>
<dbReference type="Pfam" id="PF02391">
    <property type="entry name" value="MoaE"/>
    <property type="match status" value="1"/>
</dbReference>
<dbReference type="EMBL" id="LPUF01000001">
    <property type="protein sequence ID" value="OQK17220.1"/>
    <property type="molecule type" value="Genomic_DNA"/>
</dbReference>
<dbReference type="InterPro" id="IPR003448">
    <property type="entry name" value="Mopterin_biosynth_MoaE"/>
</dbReference>
<dbReference type="RefSeq" id="WP_080521833.1">
    <property type="nucleotide sequence ID" value="NZ_LPUF01000001.1"/>
</dbReference>
<evidence type="ECO:0000256" key="5">
    <source>
        <dbReference type="ARBA" id="ARBA00023150"/>
    </source>
</evidence>
<reference evidence="12 13" key="1">
    <citation type="submission" date="2015-12" db="EMBL/GenBank/DDBJ databases">
        <authorList>
            <person name="Shamseldin A."/>
            <person name="Moawad H."/>
            <person name="Abd El-Rahim W.M."/>
            <person name="Sadowsky M.J."/>
        </authorList>
    </citation>
    <scope>NUCLEOTIDE SEQUENCE [LARGE SCALE GENOMIC DNA]</scope>
    <source>
        <strain evidence="12 13">WF1</strain>
    </source>
</reference>
<sequence>MIKIVSAEFDPFAEAQSHQKKSALTGKYGATSLFIGTMRDFNQGDKVQGMTLEHYPGMTEKQLAMVVADAEEKWSLLDSLVIHRVGDVFTDDVLVLVVIWSVHRGDAFDASRYIMEQLKSKVPFWKKEILTDDQHRWVVKNTDGYL</sequence>
<evidence type="ECO:0000256" key="2">
    <source>
        <dbReference type="ARBA" id="ARBA00005426"/>
    </source>
</evidence>
<dbReference type="OrthoDB" id="9803224at2"/>
<evidence type="ECO:0000256" key="6">
    <source>
        <dbReference type="ARBA" id="ARBA00026066"/>
    </source>
</evidence>
<evidence type="ECO:0000256" key="9">
    <source>
        <dbReference type="ARBA" id="ARBA00030781"/>
    </source>
</evidence>
<dbReference type="Proteomes" id="UP000191980">
    <property type="component" value="Unassembled WGS sequence"/>
</dbReference>
<comment type="caution">
    <text evidence="12">The sequence shown here is derived from an EMBL/GenBank/DDBJ whole genome shotgun (WGS) entry which is preliminary data.</text>
</comment>
<gene>
    <name evidence="12" type="ORF">AU255_04830</name>
</gene>
<dbReference type="GO" id="GO:0030366">
    <property type="term" value="F:molybdopterin synthase activity"/>
    <property type="evidence" value="ECO:0007669"/>
    <property type="project" value="UniProtKB-EC"/>
</dbReference>
<keyword evidence="5" id="KW-0501">Molybdenum cofactor biosynthesis</keyword>
<keyword evidence="13" id="KW-1185">Reference proteome</keyword>
<accession>A0A1V8M6K8</accession>